<feature type="site" description="Lowers pKa of active site Tyr" evidence="5">
    <location>
        <position position="84"/>
    </location>
</feature>
<dbReference type="PIRSF" id="PIRSF000097">
    <property type="entry name" value="AKR"/>
    <property type="match status" value="1"/>
</dbReference>
<keyword evidence="8" id="KW-1185">Reference proteome</keyword>
<dbReference type="InterPro" id="IPR023210">
    <property type="entry name" value="NADP_OxRdtase_dom"/>
</dbReference>
<feature type="active site" description="Proton donor" evidence="3">
    <location>
        <position position="59"/>
    </location>
</feature>
<evidence type="ECO:0000313" key="8">
    <source>
        <dbReference type="Proteomes" id="UP000050424"/>
    </source>
</evidence>
<dbReference type="InterPro" id="IPR036812">
    <property type="entry name" value="NAD(P)_OxRdtase_dom_sf"/>
</dbReference>
<dbReference type="PRINTS" id="PR00069">
    <property type="entry name" value="ALDKETRDTASE"/>
</dbReference>
<keyword evidence="2" id="KW-0560">Oxidoreductase</keyword>
<dbReference type="OrthoDB" id="416253at2759"/>
<dbReference type="Gene3D" id="3.20.20.100">
    <property type="entry name" value="NADP-dependent oxidoreductase domain"/>
    <property type="match status" value="1"/>
</dbReference>
<sequence>MSSPSQPLNIHQYTPLLNSSTTIPQLGFGVYKLRGESCTNACLTALAAGYRHIDSAELYLNSHLVRQAVSHSGLKREDVFLTTKVGSLRPRRGKTPSNGVESVYQSVKDSVVRIAGDGEDSYVDLLLIHVPGPSHEYRQKLWAALEQIHGEGKARSIGVSNFGVRHLEEMREYAITWPPSVNQIELHPWCQQRELVSYCESHGIVVQAYSPLATGARLDDVILGAIANKHEKTPAQVLVRYALQKNWVPLPKSANADRIRENVEVFGFVLDGEDMMRLNELDEGVQGARFPANVN</sequence>
<protein>
    <recommendedName>
        <fullName evidence="6">NADP-dependent oxidoreductase domain-containing protein</fullName>
    </recommendedName>
</protein>
<dbReference type="CDD" id="cd19071">
    <property type="entry name" value="AKR_AKR1-5-like"/>
    <property type="match status" value="1"/>
</dbReference>
<evidence type="ECO:0000313" key="7">
    <source>
        <dbReference type="EMBL" id="KPM41524.1"/>
    </source>
</evidence>
<reference evidence="7 8" key="1">
    <citation type="submission" date="2015-09" db="EMBL/GenBank/DDBJ databases">
        <title>Draft genome of a European isolate of the apple canker pathogen Neonectria ditissima.</title>
        <authorList>
            <person name="Gomez-Cortecero A."/>
            <person name="Harrison R.J."/>
            <person name="Armitage A.D."/>
        </authorList>
    </citation>
    <scope>NUCLEOTIDE SEQUENCE [LARGE SCALE GENOMIC DNA]</scope>
    <source>
        <strain evidence="7 8">R09/05</strain>
    </source>
</reference>
<dbReference type="PANTHER" id="PTHR43827:SF13">
    <property type="entry name" value="ALDO_KETO REDUCTASE FAMILY PROTEIN"/>
    <property type="match status" value="1"/>
</dbReference>
<dbReference type="PROSITE" id="PS00063">
    <property type="entry name" value="ALDOKETO_REDUCTASE_3"/>
    <property type="match status" value="1"/>
</dbReference>
<comment type="similarity">
    <text evidence="1">Belongs to the aldo/keto reductase family.</text>
</comment>
<name>A0A0N8H7E2_9HYPO</name>
<evidence type="ECO:0000256" key="4">
    <source>
        <dbReference type="PIRSR" id="PIRSR000097-2"/>
    </source>
</evidence>
<evidence type="ECO:0000256" key="3">
    <source>
        <dbReference type="PIRSR" id="PIRSR000097-1"/>
    </source>
</evidence>
<dbReference type="STRING" id="78410.A0A0N8H7E2"/>
<dbReference type="Proteomes" id="UP000050424">
    <property type="component" value="Unassembled WGS sequence"/>
</dbReference>
<dbReference type="Pfam" id="PF00248">
    <property type="entry name" value="Aldo_ket_red"/>
    <property type="match status" value="1"/>
</dbReference>
<evidence type="ECO:0000259" key="6">
    <source>
        <dbReference type="Pfam" id="PF00248"/>
    </source>
</evidence>
<comment type="caution">
    <text evidence="7">The sequence shown here is derived from an EMBL/GenBank/DDBJ whole genome shotgun (WGS) entry which is preliminary data.</text>
</comment>
<proteinExistence type="inferred from homology"/>
<evidence type="ECO:0000256" key="2">
    <source>
        <dbReference type="ARBA" id="ARBA00023002"/>
    </source>
</evidence>
<feature type="domain" description="NADP-dependent oxidoreductase" evidence="6">
    <location>
        <begin position="37"/>
        <end position="282"/>
    </location>
</feature>
<dbReference type="InterPro" id="IPR020471">
    <property type="entry name" value="AKR"/>
</dbReference>
<accession>A0A0N8H7E2</accession>
<dbReference type="SUPFAM" id="SSF51430">
    <property type="entry name" value="NAD(P)-linked oxidoreductase"/>
    <property type="match status" value="1"/>
</dbReference>
<dbReference type="FunFam" id="3.20.20.100:FF:000015">
    <property type="entry name" value="Oxidoreductase, aldo/keto reductase family"/>
    <property type="match status" value="1"/>
</dbReference>
<organism evidence="7 8">
    <name type="scientific">Neonectria ditissima</name>
    <dbReference type="NCBI Taxonomy" id="78410"/>
    <lineage>
        <taxon>Eukaryota</taxon>
        <taxon>Fungi</taxon>
        <taxon>Dikarya</taxon>
        <taxon>Ascomycota</taxon>
        <taxon>Pezizomycotina</taxon>
        <taxon>Sordariomycetes</taxon>
        <taxon>Hypocreomycetidae</taxon>
        <taxon>Hypocreales</taxon>
        <taxon>Nectriaceae</taxon>
        <taxon>Neonectria</taxon>
    </lineage>
</organism>
<dbReference type="AlphaFoldDB" id="A0A0N8H7E2"/>
<dbReference type="PANTHER" id="PTHR43827">
    <property type="entry name" value="2,5-DIKETO-D-GLUCONIC ACID REDUCTASE"/>
    <property type="match status" value="1"/>
</dbReference>
<evidence type="ECO:0000256" key="5">
    <source>
        <dbReference type="PIRSR" id="PIRSR000097-3"/>
    </source>
</evidence>
<dbReference type="EMBL" id="LKCW01000063">
    <property type="protein sequence ID" value="KPM41524.1"/>
    <property type="molecule type" value="Genomic_DNA"/>
</dbReference>
<dbReference type="InterPro" id="IPR018170">
    <property type="entry name" value="Aldo/ket_reductase_CS"/>
</dbReference>
<feature type="binding site" evidence="4">
    <location>
        <position position="129"/>
    </location>
    <ligand>
        <name>substrate</name>
    </ligand>
</feature>
<dbReference type="PROSITE" id="PS00062">
    <property type="entry name" value="ALDOKETO_REDUCTASE_2"/>
    <property type="match status" value="1"/>
</dbReference>
<dbReference type="GO" id="GO:0016491">
    <property type="term" value="F:oxidoreductase activity"/>
    <property type="evidence" value="ECO:0007669"/>
    <property type="project" value="UniProtKB-KW"/>
</dbReference>
<gene>
    <name evidence="7" type="ORF">AK830_g5039</name>
</gene>
<evidence type="ECO:0000256" key="1">
    <source>
        <dbReference type="ARBA" id="ARBA00007905"/>
    </source>
</evidence>